<evidence type="ECO:0000256" key="1">
    <source>
        <dbReference type="ARBA" id="ARBA00006529"/>
    </source>
</evidence>
<keyword evidence="7" id="KW-0067">ATP-binding</keyword>
<keyword evidence="13" id="KW-1185">Reference proteome</keyword>
<dbReference type="SUPFAM" id="SSF56112">
    <property type="entry name" value="Protein kinase-like (PK-like)"/>
    <property type="match status" value="1"/>
</dbReference>
<protein>
    <recommendedName>
        <fullName evidence="2">mitogen-activated protein kinase kinase kinase</fullName>
        <ecNumber evidence="2">2.7.11.25</ecNumber>
    </recommendedName>
</protein>
<dbReference type="InterPro" id="IPR011009">
    <property type="entry name" value="Kinase-like_dom_sf"/>
</dbReference>
<dbReference type="InterPro" id="IPR000719">
    <property type="entry name" value="Prot_kinase_dom"/>
</dbReference>
<proteinExistence type="inferred from homology"/>
<evidence type="ECO:0000256" key="10">
    <source>
        <dbReference type="SAM" id="MobiDB-lite"/>
    </source>
</evidence>
<dbReference type="EC" id="2.7.11.25" evidence="2"/>
<dbReference type="Gene3D" id="3.30.200.20">
    <property type="entry name" value="Phosphorylase Kinase, domain 1"/>
    <property type="match status" value="1"/>
</dbReference>
<feature type="compositionally biased region" description="Polar residues" evidence="10">
    <location>
        <begin position="21"/>
        <end position="31"/>
    </location>
</feature>
<dbReference type="PRINTS" id="PR00109">
    <property type="entry name" value="TYRKINASE"/>
</dbReference>
<evidence type="ECO:0000256" key="8">
    <source>
        <dbReference type="ARBA" id="ARBA00047559"/>
    </source>
</evidence>
<name>A0A7J7KT30_BUGNE</name>
<evidence type="ECO:0000259" key="11">
    <source>
        <dbReference type="PROSITE" id="PS50011"/>
    </source>
</evidence>
<evidence type="ECO:0000256" key="2">
    <source>
        <dbReference type="ARBA" id="ARBA00012406"/>
    </source>
</evidence>
<evidence type="ECO:0000256" key="6">
    <source>
        <dbReference type="ARBA" id="ARBA00022777"/>
    </source>
</evidence>
<dbReference type="OrthoDB" id="339325at2759"/>
<evidence type="ECO:0000313" key="12">
    <source>
        <dbReference type="EMBL" id="KAF6041255.1"/>
    </source>
</evidence>
<comment type="catalytic activity">
    <reaction evidence="9">
        <text>L-seryl-[protein] + ATP = O-phospho-L-seryl-[protein] + ADP + H(+)</text>
        <dbReference type="Rhea" id="RHEA:17989"/>
        <dbReference type="Rhea" id="RHEA-COMP:9863"/>
        <dbReference type="Rhea" id="RHEA-COMP:11604"/>
        <dbReference type="ChEBI" id="CHEBI:15378"/>
        <dbReference type="ChEBI" id="CHEBI:29999"/>
        <dbReference type="ChEBI" id="CHEBI:30616"/>
        <dbReference type="ChEBI" id="CHEBI:83421"/>
        <dbReference type="ChEBI" id="CHEBI:456216"/>
        <dbReference type="EC" id="2.7.11.25"/>
    </reaction>
</comment>
<dbReference type="FunFam" id="1.10.510.10:FF:000087">
    <property type="entry name" value="Mitogen-activated protein kinase kinase kinase 12"/>
    <property type="match status" value="1"/>
</dbReference>
<comment type="similarity">
    <text evidence="1">Belongs to the protein kinase superfamily. STE Ser/Thr protein kinase family. MAP kinase kinase kinase subfamily.</text>
</comment>
<gene>
    <name evidence="12" type="ORF">EB796_000417</name>
</gene>
<evidence type="ECO:0000256" key="9">
    <source>
        <dbReference type="ARBA" id="ARBA00048329"/>
    </source>
</evidence>
<dbReference type="PROSITE" id="PS00108">
    <property type="entry name" value="PROTEIN_KINASE_ST"/>
    <property type="match status" value="1"/>
</dbReference>
<keyword evidence="6" id="KW-0418">Kinase</keyword>
<keyword evidence="5" id="KW-0547">Nucleotide-binding</keyword>
<evidence type="ECO:0000256" key="4">
    <source>
        <dbReference type="ARBA" id="ARBA00022679"/>
    </source>
</evidence>
<sequence>MHPTLTAPTTMTTSKNEQKSHTTSPQRPSHITVTRQPMKQIEVVLPLHGSSCTTTTQDLYPIAHSPDSNIFSSSSLALSESTNSGHVTDIPRTTPHHRQSKNTMVPPKQQTYNKDELKQPPNSQPYWINGLITCLKPVWSIIGRATLEEKLKDNSFDVKFEEITNLRWLGSGAQGAVFYGKLRGEEVAVKKVKSLKEINIKHLRKLNHPNVISFRGVCSQPMCYSIIMEYCAYGQLYEMLRDEREIPPHLLYSWASQIACGMNYLHTNKIIHRDLKSPNILIGHNDILKISDFGTSKEFQEHERSMIMSFAGTYAWMAPEVIKNEPCSEKVDVWSYGVVLWELLTGEIPYKDVDSTAIIWGVGSASLLLPIPEDMPEGFKLLLKQCWSTKPRNRPTFRHILMHLEIASSSLLGTDAEEFYETQMVWKTQIKRRFESLRLQGTASYLRAHSQHPLEEVSQQRAEEMRNVQEIVCQYKKKLIQTNNLYMELFGIMLQLEQREKELAK</sequence>
<dbReference type="InterPro" id="IPR001245">
    <property type="entry name" value="Ser-Thr/Tyr_kinase_cat_dom"/>
</dbReference>
<comment type="caution">
    <text evidence="12">The sequence shown here is derived from an EMBL/GenBank/DDBJ whole genome shotgun (WGS) entry which is preliminary data.</text>
</comment>
<dbReference type="InterPro" id="IPR051681">
    <property type="entry name" value="Ser/Thr_Kinases-Pseudokinases"/>
</dbReference>
<dbReference type="PANTHER" id="PTHR44329:SF304">
    <property type="entry name" value="MITOGEN-ACTIVATED PROTEIN KINASE KINASE KINASE 13-LIKE ISOFORM X1"/>
    <property type="match status" value="1"/>
</dbReference>
<evidence type="ECO:0000256" key="7">
    <source>
        <dbReference type="ARBA" id="ARBA00022840"/>
    </source>
</evidence>
<evidence type="ECO:0000256" key="3">
    <source>
        <dbReference type="ARBA" id="ARBA00022527"/>
    </source>
</evidence>
<feature type="region of interest" description="Disordered" evidence="10">
    <location>
        <begin position="81"/>
        <end position="114"/>
    </location>
</feature>
<feature type="compositionally biased region" description="Low complexity" evidence="10">
    <location>
        <begin position="1"/>
        <end position="13"/>
    </location>
</feature>
<evidence type="ECO:0000313" key="13">
    <source>
        <dbReference type="Proteomes" id="UP000593567"/>
    </source>
</evidence>
<dbReference type="PROSITE" id="PS50011">
    <property type="entry name" value="PROTEIN_KINASE_DOM"/>
    <property type="match status" value="1"/>
</dbReference>
<dbReference type="GO" id="GO:0005737">
    <property type="term" value="C:cytoplasm"/>
    <property type="evidence" value="ECO:0007669"/>
    <property type="project" value="TreeGrafter"/>
</dbReference>
<dbReference type="Pfam" id="PF07714">
    <property type="entry name" value="PK_Tyr_Ser-Thr"/>
    <property type="match status" value="1"/>
</dbReference>
<dbReference type="GO" id="GO:0004709">
    <property type="term" value="F:MAP kinase kinase kinase activity"/>
    <property type="evidence" value="ECO:0007669"/>
    <property type="project" value="UniProtKB-EC"/>
</dbReference>
<dbReference type="GO" id="GO:0005524">
    <property type="term" value="F:ATP binding"/>
    <property type="evidence" value="ECO:0007669"/>
    <property type="project" value="UniProtKB-KW"/>
</dbReference>
<dbReference type="AlphaFoldDB" id="A0A7J7KT30"/>
<dbReference type="SMART" id="SM00220">
    <property type="entry name" value="S_TKc"/>
    <property type="match status" value="1"/>
</dbReference>
<organism evidence="12 13">
    <name type="scientific">Bugula neritina</name>
    <name type="common">Brown bryozoan</name>
    <name type="synonym">Sertularia neritina</name>
    <dbReference type="NCBI Taxonomy" id="10212"/>
    <lineage>
        <taxon>Eukaryota</taxon>
        <taxon>Metazoa</taxon>
        <taxon>Spiralia</taxon>
        <taxon>Lophotrochozoa</taxon>
        <taxon>Bryozoa</taxon>
        <taxon>Gymnolaemata</taxon>
        <taxon>Cheilostomatida</taxon>
        <taxon>Flustrina</taxon>
        <taxon>Buguloidea</taxon>
        <taxon>Bugulidae</taxon>
        <taxon>Bugula</taxon>
    </lineage>
</organism>
<reference evidence="12" key="1">
    <citation type="submission" date="2020-06" db="EMBL/GenBank/DDBJ databases">
        <title>Draft genome of Bugula neritina, a colonial animal packing powerful symbionts and potential medicines.</title>
        <authorList>
            <person name="Rayko M."/>
        </authorList>
    </citation>
    <scope>NUCLEOTIDE SEQUENCE [LARGE SCALE GENOMIC DNA]</scope>
    <source>
        <strain evidence="12">Kwan_BN1</strain>
    </source>
</reference>
<evidence type="ECO:0000256" key="5">
    <source>
        <dbReference type="ARBA" id="ARBA00022741"/>
    </source>
</evidence>
<dbReference type="InterPro" id="IPR008271">
    <property type="entry name" value="Ser/Thr_kinase_AS"/>
</dbReference>
<accession>A0A7J7KT30</accession>
<feature type="region of interest" description="Disordered" evidence="10">
    <location>
        <begin position="1"/>
        <end position="31"/>
    </location>
</feature>
<dbReference type="EMBL" id="VXIV02000063">
    <property type="protein sequence ID" value="KAF6041255.1"/>
    <property type="molecule type" value="Genomic_DNA"/>
</dbReference>
<feature type="domain" description="Protein kinase" evidence="11">
    <location>
        <begin position="163"/>
        <end position="406"/>
    </location>
</feature>
<dbReference type="Gene3D" id="1.10.510.10">
    <property type="entry name" value="Transferase(Phosphotransferase) domain 1"/>
    <property type="match status" value="1"/>
</dbReference>
<keyword evidence="4" id="KW-0808">Transferase</keyword>
<keyword evidence="3" id="KW-0723">Serine/threonine-protein kinase</keyword>
<comment type="catalytic activity">
    <reaction evidence="8">
        <text>L-threonyl-[protein] + ATP = O-phospho-L-threonyl-[protein] + ADP + H(+)</text>
        <dbReference type="Rhea" id="RHEA:46608"/>
        <dbReference type="Rhea" id="RHEA-COMP:11060"/>
        <dbReference type="Rhea" id="RHEA-COMP:11605"/>
        <dbReference type="ChEBI" id="CHEBI:15378"/>
        <dbReference type="ChEBI" id="CHEBI:30013"/>
        <dbReference type="ChEBI" id="CHEBI:30616"/>
        <dbReference type="ChEBI" id="CHEBI:61977"/>
        <dbReference type="ChEBI" id="CHEBI:456216"/>
        <dbReference type="EC" id="2.7.11.25"/>
    </reaction>
</comment>
<dbReference type="Proteomes" id="UP000593567">
    <property type="component" value="Unassembled WGS sequence"/>
</dbReference>
<dbReference type="PANTHER" id="PTHR44329">
    <property type="entry name" value="SERINE/THREONINE-PROTEIN KINASE TNNI3K-RELATED"/>
    <property type="match status" value="1"/>
</dbReference>